<organism evidence="2 3">
    <name type="scientific">Batillaria attramentaria</name>
    <dbReference type="NCBI Taxonomy" id="370345"/>
    <lineage>
        <taxon>Eukaryota</taxon>
        <taxon>Metazoa</taxon>
        <taxon>Spiralia</taxon>
        <taxon>Lophotrochozoa</taxon>
        <taxon>Mollusca</taxon>
        <taxon>Gastropoda</taxon>
        <taxon>Caenogastropoda</taxon>
        <taxon>Sorbeoconcha</taxon>
        <taxon>Cerithioidea</taxon>
        <taxon>Batillariidae</taxon>
        <taxon>Batillaria</taxon>
    </lineage>
</organism>
<dbReference type="PANTHER" id="PTHR28594">
    <property type="entry name" value="ATR-INTERACTING PROTEIN"/>
    <property type="match status" value="1"/>
</dbReference>
<feature type="compositionally biased region" description="Acidic residues" evidence="1">
    <location>
        <begin position="877"/>
        <end position="899"/>
    </location>
</feature>
<feature type="compositionally biased region" description="Low complexity" evidence="1">
    <location>
        <begin position="535"/>
        <end position="547"/>
    </location>
</feature>
<dbReference type="Proteomes" id="UP001519460">
    <property type="component" value="Unassembled WGS sequence"/>
</dbReference>
<feature type="region of interest" description="Disordered" evidence="1">
    <location>
        <begin position="232"/>
        <end position="256"/>
    </location>
</feature>
<gene>
    <name evidence="2" type="ORF">BaRGS_00024451</name>
</gene>
<reference evidence="2 3" key="1">
    <citation type="journal article" date="2023" name="Sci. Data">
        <title>Genome assembly of the Korean intertidal mud-creeper Batillaria attramentaria.</title>
        <authorList>
            <person name="Patra A.K."/>
            <person name="Ho P.T."/>
            <person name="Jun S."/>
            <person name="Lee S.J."/>
            <person name="Kim Y."/>
            <person name="Won Y.J."/>
        </authorList>
    </citation>
    <scope>NUCLEOTIDE SEQUENCE [LARGE SCALE GENOMIC DNA]</scope>
    <source>
        <strain evidence="2">Wonlab-2016</strain>
    </source>
</reference>
<feature type="compositionally biased region" description="Low complexity" evidence="1">
    <location>
        <begin position="115"/>
        <end position="165"/>
    </location>
</feature>
<feature type="compositionally biased region" description="Low complexity" evidence="1">
    <location>
        <begin position="647"/>
        <end position="659"/>
    </location>
</feature>
<feature type="region of interest" description="Disordered" evidence="1">
    <location>
        <begin position="476"/>
        <end position="497"/>
    </location>
</feature>
<evidence type="ECO:0000313" key="2">
    <source>
        <dbReference type="EMBL" id="KAK7484326.1"/>
    </source>
</evidence>
<feature type="region of interest" description="Disordered" evidence="1">
    <location>
        <begin position="62"/>
        <end position="191"/>
    </location>
</feature>
<sequence length="899" mass="97856">MAHHSSGPPGGGGRRNDDSRKRETWPREEPKVKRRRVEQTGAGDEGDWDDIELTQQDLETLDVIASQAAAEPSQAAGHADPEQTLPLVSASIREQQSSFQMPGPSGALPLKGKASTSSSSESSLFPTSSTTLSKTASSDASSAPGSLTAARSSNSSSDRSFGDTSHIVPSLSRPGGSLNGKAVVRDELHRKEEEMRMVKAELERSKREVYARDGEVKFLRDSLRRQEEELEKLREDREVRKEQQAEQQKQKEQELKVENERLQTQIQFHMQESRQLQERYQALEQRLQLLQASPSVSSGPANAAAGVPSTSTPSSPNKSPRRKKFVPAGGASRTPEKGAFPSRQSFMAGPGDVASTSRAVVYASVDAGQTTGPQIVSQLLQCSCSASGEVEDTGVVGLIQMLPSRIHLSGLRFERDSSTLRLSPAKKLKAGEVRRHSSASPTIPAPVPPRPIVSRENFLLAVQGLRNLLDYTAADQQHGTSGSGADPRGSAEGSHQDQMSSTTLILPLLNDYMGHYIDILTSSTNTGPASPNIVSSDSSKSSSGESSLESITSSLGILLQEGAEYANSMETLTMCVLRVLHKLVCMCPKVRSVCLGSRLSISFLQKSTDTSSSTIETDQEKEQRGERSSLVVQNSESGMEGDDEHSSSTSSSNMSLLFSPEHSGSPAARLQGLNILHKLVRLASPSHEGSGYNSLIVQEALRVLIALAEKASDADVDRLNLVVVRGVLTECLTLDQQHDITVLALQLFSQLVRSRAVILFLCNKSETCTLNHVRLVITRLLTDVSSSCNTQTNQIIGLIMSSVVLAMLHLLQEFQTTPDPEILTSLRRGVLLLHQISLWDTKFWIRRGSIIGDYTSLMSGLSYIYKTSPDLPRDETLAMEELWDDQEDEDSDPEEMDTQ</sequence>
<feature type="region of interest" description="Disordered" evidence="1">
    <location>
        <begin position="610"/>
        <end position="663"/>
    </location>
</feature>
<dbReference type="InterPro" id="IPR033349">
    <property type="entry name" value="ATRIP"/>
</dbReference>
<feature type="region of interest" description="Disordered" evidence="1">
    <location>
        <begin position="428"/>
        <end position="448"/>
    </location>
</feature>
<protein>
    <recommendedName>
        <fullName evidence="4">ATR-interacting protein</fullName>
    </recommendedName>
</protein>
<feature type="compositionally biased region" description="Low complexity" evidence="1">
    <location>
        <begin position="65"/>
        <end position="78"/>
    </location>
</feature>
<dbReference type="AlphaFoldDB" id="A0ABD0KBG7"/>
<feature type="compositionally biased region" description="Basic and acidic residues" evidence="1">
    <location>
        <begin position="14"/>
        <end position="31"/>
    </location>
</feature>
<evidence type="ECO:0000256" key="1">
    <source>
        <dbReference type="SAM" id="MobiDB-lite"/>
    </source>
</evidence>
<feature type="region of interest" description="Disordered" evidence="1">
    <location>
        <begin position="293"/>
        <end position="348"/>
    </location>
</feature>
<feature type="compositionally biased region" description="Low complexity" evidence="1">
    <location>
        <begin position="308"/>
        <end position="318"/>
    </location>
</feature>
<feature type="region of interest" description="Disordered" evidence="1">
    <location>
        <begin position="527"/>
        <end position="547"/>
    </location>
</feature>
<accession>A0ABD0KBG7</accession>
<proteinExistence type="predicted"/>
<evidence type="ECO:0008006" key="4">
    <source>
        <dbReference type="Google" id="ProtNLM"/>
    </source>
</evidence>
<evidence type="ECO:0000313" key="3">
    <source>
        <dbReference type="Proteomes" id="UP001519460"/>
    </source>
</evidence>
<name>A0ABD0KBG7_9CAEN</name>
<feature type="compositionally biased region" description="Basic and acidic residues" evidence="1">
    <location>
        <begin position="618"/>
        <end position="627"/>
    </location>
</feature>
<dbReference type="PANTHER" id="PTHR28594:SF1">
    <property type="entry name" value="ATR-INTERACTING PROTEIN"/>
    <property type="match status" value="1"/>
</dbReference>
<comment type="caution">
    <text evidence="2">The sequence shown here is derived from an EMBL/GenBank/DDBJ whole genome shotgun (WGS) entry which is preliminary data.</text>
</comment>
<dbReference type="EMBL" id="JACVVK020000212">
    <property type="protein sequence ID" value="KAK7484326.1"/>
    <property type="molecule type" value="Genomic_DNA"/>
</dbReference>
<keyword evidence="3" id="KW-1185">Reference proteome</keyword>
<feature type="region of interest" description="Disordered" evidence="1">
    <location>
        <begin position="876"/>
        <end position="899"/>
    </location>
</feature>
<feature type="region of interest" description="Disordered" evidence="1">
    <location>
        <begin position="1"/>
        <end position="50"/>
    </location>
</feature>